<keyword evidence="2" id="KW-1003">Cell membrane</keyword>
<dbReference type="Proteomes" id="UP000281128">
    <property type="component" value="Unassembled WGS sequence"/>
</dbReference>
<dbReference type="EMBL" id="RAPE01000006">
    <property type="protein sequence ID" value="RKF12682.1"/>
    <property type="molecule type" value="Genomic_DNA"/>
</dbReference>
<feature type="transmembrane region" description="Helical" evidence="6">
    <location>
        <begin position="259"/>
        <end position="280"/>
    </location>
</feature>
<feature type="transmembrane region" description="Helical" evidence="6">
    <location>
        <begin position="314"/>
        <end position="332"/>
    </location>
</feature>
<feature type="transmembrane region" description="Helical" evidence="6">
    <location>
        <begin position="12"/>
        <end position="31"/>
    </location>
</feature>
<gene>
    <name evidence="8" type="ORF">D6850_17135</name>
</gene>
<dbReference type="InterPro" id="IPR050189">
    <property type="entry name" value="MFS_Efflux_Transporters"/>
</dbReference>
<evidence type="ECO:0000256" key="2">
    <source>
        <dbReference type="ARBA" id="ARBA00022475"/>
    </source>
</evidence>
<feature type="transmembrane region" description="Helical" evidence="6">
    <location>
        <begin position="145"/>
        <end position="167"/>
    </location>
</feature>
<feature type="transmembrane region" description="Helical" evidence="6">
    <location>
        <begin position="353"/>
        <end position="372"/>
    </location>
</feature>
<dbReference type="SUPFAM" id="SSF103473">
    <property type="entry name" value="MFS general substrate transporter"/>
    <property type="match status" value="1"/>
</dbReference>
<feature type="domain" description="Major facilitator superfamily (MFS) profile" evidence="7">
    <location>
        <begin position="17"/>
        <end position="405"/>
    </location>
</feature>
<sequence length="407" mass="43066">MPRADQTAPHGVRLPVVLVLFGVAYFLSLFFRTVNAILSERLEADLGLDTASLGLLTAAYFFGVGLAQIPIGICLDAYGPRRVQGVTLCIAAVGIAIFGLTDSVPLLVLARTLIGIGLAGCLMSAFQVSMLWLSADKVPMANGLYLAAGGLGALAATAPVNFALEFLTWQQMFLLIAVVTLALAGGIAAVTPDPASTSKLSWRTRLRTLSMVARNRRLWRYLPLTALCFGTGSAMQGLWAADWMRAVAGHDANAIGWTLAMMALSLTVGSAVGGVLSLVLERRGFKLEHVILGSACLFILAEIGLAILPPDRSFLPWLLFALTYNVVTLSYAHVARAQPTEGVGSSNALMNSMVILVTFTIQFGLGVFLAWAGEADPAASYLLAFGGLIGLQAIALVWCCYPTARQS</sequence>
<proteinExistence type="predicted"/>
<dbReference type="PANTHER" id="PTHR43124">
    <property type="entry name" value="PURINE EFFLUX PUMP PBUE"/>
    <property type="match status" value="1"/>
</dbReference>
<accession>A0A3A8AQM8</accession>
<reference evidence="8 9" key="1">
    <citation type="submission" date="2018-09" db="EMBL/GenBank/DDBJ databases">
        <title>Roseovarius spongiae sp. nov., isolated from a marine sponge.</title>
        <authorList>
            <person name="Zhuang L."/>
            <person name="Luo L."/>
        </authorList>
    </citation>
    <scope>NUCLEOTIDE SEQUENCE [LARGE SCALE GENOMIC DNA]</scope>
    <source>
        <strain evidence="8 9">HN-E21</strain>
    </source>
</reference>
<evidence type="ECO:0000256" key="3">
    <source>
        <dbReference type="ARBA" id="ARBA00022692"/>
    </source>
</evidence>
<feature type="transmembrane region" description="Helical" evidence="6">
    <location>
        <begin position="287"/>
        <end position="308"/>
    </location>
</feature>
<comment type="subcellular location">
    <subcellularLocation>
        <location evidence="1">Cell membrane</location>
        <topology evidence="1">Multi-pass membrane protein</topology>
    </subcellularLocation>
</comment>
<dbReference type="Gene3D" id="1.20.1250.20">
    <property type="entry name" value="MFS general substrate transporter like domains"/>
    <property type="match status" value="2"/>
</dbReference>
<feature type="transmembrane region" description="Helical" evidence="6">
    <location>
        <begin position="173"/>
        <end position="197"/>
    </location>
</feature>
<keyword evidence="4 6" id="KW-1133">Transmembrane helix</keyword>
<comment type="caution">
    <text evidence="8">The sequence shown here is derived from an EMBL/GenBank/DDBJ whole genome shotgun (WGS) entry which is preliminary data.</text>
</comment>
<feature type="transmembrane region" description="Helical" evidence="6">
    <location>
        <begin position="113"/>
        <end position="133"/>
    </location>
</feature>
<evidence type="ECO:0000256" key="1">
    <source>
        <dbReference type="ARBA" id="ARBA00004651"/>
    </source>
</evidence>
<evidence type="ECO:0000259" key="7">
    <source>
        <dbReference type="PROSITE" id="PS50850"/>
    </source>
</evidence>
<keyword evidence="5 6" id="KW-0472">Membrane</keyword>
<evidence type="ECO:0000313" key="9">
    <source>
        <dbReference type="Proteomes" id="UP000281128"/>
    </source>
</evidence>
<dbReference type="Pfam" id="PF07690">
    <property type="entry name" value="MFS_1"/>
    <property type="match status" value="1"/>
</dbReference>
<evidence type="ECO:0000256" key="6">
    <source>
        <dbReference type="SAM" id="Phobius"/>
    </source>
</evidence>
<evidence type="ECO:0000256" key="4">
    <source>
        <dbReference type="ARBA" id="ARBA00022989"/>
    </source>
</evidence>
<feature type="transmembrane region" description="Helical" evidence="6">
    <location>
        <begin position="378"/>
        <end position="401"/>
    </location>
</feature>
<keyword evidence="9" id="KW-1185">Reference proteome</keyword>
<keyword evidence="3 6" id="KW-0812">Transmembrane</keyword>
<dbReference type="AlphaFoldDB" id="A0A3A8AQM8"/>
<feature type="transmembrane region" description="Helical" evidence="6">
    <location>
        <begin position="83"/>
        <end position="101"/>
    </location>
</feature>
<name>A0A3A8AQM8_9RHOB</name>
<dbReference type="OrthoDB" id="272777at2"/>
<dbReference type="InterPro" id="IPR020846">
    <property type="entry name" value="MFS_dom"/>
</dbReference>
<dbReference type="InterPro" id="IPR036259">
    <property type="entry name" value="MFS_trans_sf"/>
</dbReference>
<dbReference type="InterPro" id="IPR011701">
    <property type="entry name" value="MFS"/>
</dbReference>
<dbReference type="GO" id="GO:0005886">
    <property type="term" value="C:plasma membrane"/>
    <property type="evidence" value="ECO:0007669"/>
    <property type="project" value="UniProtKB-SubCell"/>
</dbReference>
<evidence type="ECO:0000256" key="5">
    <source>
        <dbReference type="ARBA" id="ARBA00023136"/>
    </source>
</evidence>
<organism evidence="8 9">
    <name type="scientific">Roseovarius spongiae</name>
    <dbReference type="NCBI Taxonomy" id="2320272"/>
    <lineage>
        <taxon>Bacteria</taxon>
        <taxon>Pseudomonadati</taxon>
        <taxon>Pseudomonadota</taxon>
        <taxon>Alphaproteobacteria</taxon>
        <taxon>Rhodobacterales</taxon>
        <taxon>Roseobacteraceae</taxon>
        <taxon>Roseovarius</taxon>
    </lineage>
</organism>
<dbReference type="GO" id="GO:0022857">
    <property type="term" value="F:transmembrane transporter activity"/>
    <property type="evidence" value="ECO:0007669"/>
    <property type="project" value="InterPro"/>
</dbReference>
<feature type="transmembrane region" description="Helical" evidence="6">
    <location>
        <begin position="51"/>
        <end position="71"/>
    </location>
</feature>
<dbReference type="PROSITE" id="PS50850">
    <property type="entry name" value="MFS"/>
    <property type="match status" value="1"/>
</dbReference>
<dbReference type="PANTHER" id="PTHR43124:SF3">
    <property type="entry name" value="CHLORAMPHENICOL EFFLUX PUMP RV0191"/>
    <property type="match status" value="1"/>
</dbReference>
<feature type="transmembrane region" description="Helical" evidence="6">
    <location>
        <begin position="218"/>
        <end position="239"/>
    </location>
</feature>
<evidence type="ECO:0000313" key="8">
    <source>
        <dbReference type="EMBL" id="RKF12682.1"/>
    </source>
</evidence>
<protein>
    <submittedName>
        <fullName evidence="8">MFS transporter</fullName>
    </submittedName>
</protein>